<keyword evidence="2" id="KW-0238">DNA-binding</keyword>
<organism evidence="5 6">
    <name type="scientific">Salibaculum griseiflavum</name>
    <dbReference type="NCBI Taxonomy" id="1914409"/>
    <lineage>
        <taxon>Bacteria</taxon>
        <taxon>Pseudomonadati</taxon>
        <taxon>Pseudomonadota</taxon>
        <taxon>Alphaproteobacteria</taxon>
        <taxon>Rhodobacterales</taxon>
        <taxon>Roseobacteraceae</taxon>
        <taxon>Salibaculum</taxon>
    </lineage>
</organism>
<dbReference type="InterPro" id="IPR001845">
    <property type="entry name" value="HTH_ArsR_DNA-bd_dom"/>
</dbReference>
<dbReference type="SUPFAM" id="SSF46785">
    <property type="entry name" value="Winged helix' DNA-binding domain"/>
    <property type="match status" value="1"/>
</dbReference>
<dbReference type="SMART" id="SM00418">
    <property type="entry name" value="HTH_ARSR"/>
    <property type="match status" value="1"/>
</dbReference>
<dbReference type="AlphaFoldDB" id="A0A2V1P4L1"/>
<keyword evidence="3" id="KW-0804">Transcription</keyword>
<dbReference type="PRINTS" id="PR00778">
    <property type="entry name" value="HTHARSR"/>
</dbReference>
<dbReference type="RefSeq" id="WP_109388024.1">
    <property type="nucleotide sequence ID" value="NZ_QETF01000005.1"/>
</dbReference>
<dbReference type="GO" id="GO:0003677">
    <property type="term" value="F:DNA binding"/>
    <property type="evidence" value="ECO:0007669"/>
    <property type="project" value="UniProtKB-KW"/>
</dbReference>
<dbReference type="Proteomes" id="UP000245293">
    <property type="component" value="Unassembled WGS sequence"/>
</dbReference>
<feature type="domain" description="HTH arsR-type" evidence="4">
    <location>
        <begin position="10"/>
        <end position="104"/>
    </location>
</feature>
<dbReference type="Pfam" id="PF01022">
    <property type="entry name" value="HTH_5"/>
    <property type="match status" value="1"/>
</dbReference>
<evidence type="ECO:0000259" key="4">
    <source>
        <dbReference type="PROSITE" id="PS50987"/>
    </source>
</evidence>
<dbReference type="InterPro" id="IPR036388">
    <property type="entry name" value="WH-like_DNA-bd_sf"/>
</dbReference>
<keyword evidence="1" id="KW-0805">Transcription regulation</keyword>
<dbReference type="PANTHER" id="PTHR43132">
    <property type="entry name" value="ARSENICAL RESISTANCE OPERON REPRESSOR ARSR-RELATED"/>
    <property type="match status" value="1"/>
</dbReference>
<dbReference type="PROSITE" id="PS50987">
    <property type="entry name" value="HTH_ARSR_2"/>
    <property type="match status" value="1"/>
</dbReference>
<evidence type="ECO:0000256" key="3">
    <source>
        <dbReference type="ARBA" id="ARBA00023163"/>
    </source>
</evidence>
<sequence>MDMSPDRLNAMDTAATEAADILKALSNPQRLRLLCALVAGPRSVGELEKTLDASQSYVSGQLARLRSEGLVRAERDGRTIHYSLADTRVVPIIERLYEVFCPTP</sequence>
<dbReference type="InterPro" id="IPR051011">
    <property type="entry name" value="Metal_resp_trans_reg"/>
</dbReference>
<dbReference type="Gene3D" id="1.10.10.10">
    <property type="entry name" value="Winged helix-like DNA-binding domain superfamily/Winged helix DNA-binding domain"/>
    <property type="match status" value="1"/>
</dbReference>
<comment type="caution">
    <text evidence="5">The sequence shown here is derived from an EMBL/GenBank/DDBJ whole genome shotgun (WGS) entry which is preliminary data.</text>
</comment>
<dbReference type="PANTHER" id="PTHR43132:SF2">
    <property type="entry name" value="ARSENICAL RESISTANCE OPERON REPRESSOR ARSR-RELATED"/>
    <property type="match status" value="1"/>
</dbReference>
<name>A0A2V1P4L1_9RHOB</name>
<dbReference type="EMBL" id="QETF01000005">
    <property type="protein sequence ID" value="PWG17355.1"/>
    <property type="molecule type" value="Genomic_DNA"/>
</dbReference>
<dbReference type="CDD" id="cd00090">
    <property type="entry name" value="HTH_ARSR"/>
    <property type="match status" value="1"/>
</dbReference>
<dbReference type="OrthoDB" id="194599at2"/>
<keyword evidence="6" id="KW-1185">Reference proteome</keyword>
<dbReference type="InterPro" id="IPR036390">
    <property type="entry name" value="WH_DNA-bd_sf"/>
</dbReference>
<gene>
    <name evidence="5" type="ORF">DFK10_06110</name>
</gene>
<evidence type="ECO:0000256" key="2">
    <source>
        <dbReference type="ARBA" id="ARBA00023125"/>
    </source>
</evidence>
<reference evidence="6" key="1">
    <citation type="submission" date="2018-05" db="EMBL/GenBank/DDBJ databases">
        <authorList>
            <person name="Du Z."/>
            <person name="Wang X."/>
        </authorList>
    </citation>
    <scope>NUCLEOTIDE SEQUENCE [LARGE SCALE GENOMIC DNA]</scope>
    <source>
        <strain evidence="6">WDS4C29</strain>
    </source>
</reference>
<accession>A0A2V1P4L1</accession>
<dbReference type="NCBIfam" id="NF033788">
    <property type="entry name" value="HTH_metalloreg"/>
    <property type="match status" value="1"/>
</dbReference>
<dbReference type="GO" id="GO:0003700">
    <property type="term" value="F:DNA-binding transcription factor activity"/>
    <property type="evidence" value="ECO:0007669"/>
    <property type="project" value="InterPro"/>
</dbReference>
<dbReference type="InterPro" id="IPR011991">
    <property type="entry name" value="ArsR-like_HTH"/>
</dbReference>
<evidence type="ECO:0000313" key="6">
    <source>
        <dbReference type="Proteomes" id="UP000245293"/>
    </source>
</evidence>
<evidence type="ECO:0000313" key="5">
    <source>
        <dbReference type="EMBL" id="PWG17355.1"/>
    </source>
</evidence>
<evidence type="ECO:0000256" key="1">
    <source>
        <dbReference type="ARBA" id="ARBA00023015"/>
    </source>
</evidence>
<proteinExistence type="predicted"/>
<protein>
    <submittedName>
        <fullName evidence="5">Transcriptional regulator</fullName>
    </submittedName>
</protein>